<dbReference type="InParanoid" id="A0A316VLC5"/>
<gene>
    <name evidence="2" type="ORF">FA14DRAFT_24651</name>
</gene>
<dbReference type="STRING" id="1280837.A0A316VLC5"/>
<dbReference type="SUPFAM" id="SSF74650">
    <property type="entry name" value="Galactose mutarotase-like"/>
    <property type="match status" value="1"/>
</dbReference>
<dbReference type="PANTHER" id="PTHR10091">
    <property type="entry name" value="ALDOSE-1-EPIMERASE"/>
    <property type="match status" value="1"/>
</dbReference>
<dbReference type="GeneID" id="37023847"/>
<dbReference type="Gene3D" id="2.70.98.10">
    <property type="match status" value="1"/>
</dbReference>
<keyword evidence="3" id="KW-1185">Reference proteome</keyword>
<sequence length="469" mass="52111">MSSNGNFIDPFEETIIRHPQLSLRAHIIPLGLNVTRLIFDDPVESFEHDVIIGPESPQDHWRFGRKFLGPVVGRYANRLPVGKHKFDHDQQTIDIEEYSAFSKSGVSLHGGPEEENRQLGQIPRNGFLVPQVGPFDRLVWQPLSSDQSQLFGPESASTAKGSSAIFGLLSKGVAPGGQQKGYPGDIRIEVRLAIVPGKEGNESISTSTTTPANLGKSAGTFHMEYRAKLVDGECTATPINLTHHWAFNVSTSDAKARSQDKGTIENHTFRLIPPPMFDEQRKPQLYAIGTCEKWIPTGTLLETENTPHDWSNEGKEGLGKTIIHKGGHEGYDQFYTWGAPEKKIVEKLNQSEYEKALHAQPRMILHAPSSQVTLTVRTNQTGVQVYTANSQPPHPAVAEESGGAKKKLHSNPGEEGLGNHQRSGIALEFSHPHGTFLHEKHQQFAQDDTVLRKGEQYRNWVELEVFKRV</sequence>
<dbReference type="Proteomes" id="UP000245771">
    <property type="component" value="Unassembled WGS sequence"/>
</dbReference>
<dbReference type="RefSeq" id="XP_025358562.1">
    <property type="nucleotide sequence ID" value="XM_025502066.1"/>
</dbReference>
<accession>A0A316VLC5</accession>
<protein>
    <submittedName>
        <fullName evidence="2">Galactose mutarotase-like protein</fullName>
    </submittedName>
</protein>
<dbReference type="PANTHER" id="PTHR10091:SF0">
    <property type="entry name" value="GALACTOSE MUTAROTASE"/>
    <property type="match status" value="1"/>
</dbReference>
<name>A0A316VLC5_9BASI</name>
<reference evidence="2 3" key="1">
    <citation type="journal article" date="2018" name="Mol. Biol. Evol.">
        <title>Broad Genomic Sampling Reveals a Smut Pathogenic Ancestry of the Fungal Clade Ustilaginomycotina.</title>
        <authorList>
            <person name="Kijpornyongpan T."/>
            <person name="Mondo S.J."/>
            <person name="Barry K."/>
            <person name="Sandor L."/>
            <person name="Lee J."/>
            <person name="Lipzen A."/>
            <person name="Pangilinan J."/>
            <person name="LaButti K."/>
            <person name="Hainaut M."/>
            <person name="Henrissat B."/>
            <person name="Grigoriev I.V."/>
            <person name="Spatafora J.W."/>
            <person name="Aime M.C."/>
        </authorList>
    </citation>
    <scope>NUCLEOTIDE SEQUENCE [LARGE SCALE GENOMIC DNA]</scope>
    <source>
        <strain evidence="2 3">MCA 3882</strain>
    </source>
</reference>
<dbReference type="GO" id="GO:0006006">
    <property type="term" value="P:glucose metabolic process"/>
    <property type="evidence" value="ECO:0007669"/>
    <property type="project" value="TreeGrafter"/>
</dbReference>
<dbReference type="EMBL" id="KZ819602">
    <property type="protein sequence ID" value="PWN38260.1"/>
    <property type="molecule type" value="Genomic_DNA"/>
</dbReference>
<dbReference type="InterPro" id="IPR014718">
    <property type="entry name" value="GH-type_carb-bd"/>
</dbReference>
<dbReference type="GO" id="GO:0033499">
    <property type="term" value="P:galactose catabolic process via UDP-galactose, Leloir pathway"/>
    <property type="evidence" value="ECO:0007669"/>
    <property type="project" value="TreeGrafter"/>
</dbReference>
<proteinExistence type="predicted"/>
<evidence type="ECO:0000313" key="2">
    <source>
        <dbReference type="EMBL" id="PWN38260.1"/>
    </source>
</evidence>
<evidence type="ECO:0000256" key="1">
    <source>
        <dbReference type="SAM" id="MobiDB-lite"/>
    </source>
</evidence>
<evidence type="ECO:0000313" key="3">
    <source>
        <dbReference type="Proteomes" id="UP000245771"/>
    </source>
</evidence>
<dbReference type="InterPro" id="IPR008183">
    <property type="entry name" value="Aldose_1/G6P_1-epimerase"/>
</dbReference>
<organism evidence="2 3">
    <name type="scientific">Meira miltonrushii</name>
    <dbReference type="NCBI Taxonomy" id="1280837"/>
    <lineage>
        <taxon>Eukaryota</taxon>
        <taxon>Fungi</taxon>
        <taxon>Dikarya</taxon>
        <taxon>Basidiomycota</taxon>
        <taxon>Ustilaginomycotina</taxon>
        <taxon>Exobasidiomycetes</taxon>
        <taxon>Exobasidiales</taxon>
        <taxon>Brachybasidiaceae</taxon>
        <taxon>Meira</taxon>
    </lineage>
</organism>
<dbReference type="GO" id="GO:0030246">
    <property type="term" value="F:carbohydrate binding"/>
    <property type="evidence" value="ECO:0007669"/>
    <property type="project" value="InterPro"/>
</dbReference>
<dbReference type="AlphaFoldDB" id="A0A316VLC5"/>
<dbReference type="OrthoDB" id="274691at2759"/>
<dbReference type="GO" id="GO:0004034">
    <property type="term" value="F:aldose 1-epimerase activity"/>
    <property type="evidence" value="ECO:0007669"/>
    <property type="project" value="TreeGrafter"/>
</dbReference>
<dbReference type="InterPro" id="IPR011013">
    <property type="entry name" value="Gal_mutarotase_sf_dom"/>
</dbReference>
<dbReference type="Pfam" id="PF01263">
    <property type="entry name" value="Aldose_epim"/>
    <property type="match status" value="1"/>
</dbReference>
<feature type="region of interest" description="Disordered" evidence="1">
    <location>
        <begin position="388"/>
        <end position="420"/>
    </location>
</feature>